<dbReference type="Pfam" id="PF10235">
    <property type="entry name" value="Cript"/>
    <property type="match status" value="1"/>
</dbReference>
<dbReference type="Proteomes" id="UP001140453">
    <property type="component" value="Unassembled WGS sequence"/>
</dbReference>
<evidence type="ECO:0000256" key="4">
    <source>
        <dbReference type="ARBA" id="ARBA00022490"/>
    </source>
</evidence>
<keyword evidence="4" id="KW-0963">Cytoplasm</keyword>
<comment type="similarity">
    <text evidence="2">Belongs to the CRIPT family.</text>
</comment>
<keyword evidence="5" id="KW-0507">mRNA processing</keyword>
<keyword evidence="11" id="KW-1185">Reference proteome</keyword>
<dbReference type="GO" id="GO:0008380">
    <property type="term" value="P:RNA splicing"/>
    <property type="evidence" value="ECO:0007669"/>
    <property type="project" value="UniProtKB-KW"/>
</dbReference>
<dbReference type="GO" id="GO:0008017">
    <property type="term" value="F:microtubule binding"/>
    <property type="evidence" value="ECO:0007669"/>
    <property type="project" value="TreeGrafter"/>
</dbReference>
<evidence type="ECO:0000256" key="6">
    <source>
        <dbReference type="ARBA" id="ARBA00022728"/>
    </source>
</evidence>
<evidence type="ECO:0000256" key="3">
    <source>
        <dbReference type="ARBA" id="ARBA00018615"/>
    </source>
</evidence>
<evidence type="ECO:0000256" key="7">
    <source>
        <dbReference type="ARBA" id="ARBA00023187"/>
    </source>
</evidence>
<name>A0A9W8YTI3_9PEZI</name>
<evidence type="ECO:0000256" key="2">
    <source>
        <dbReference type="ARBA" id="ARBA00009021"/>
    </source>
</evidence>
<comment type="subcellular location">
    <subcellularLocation>
        <location evidence="1">Cytoplasm</location>
    </subcellularLocation>
</comment>
<dbReference type="GO" id="GO:0005681">
    <property type="term" value="C:spliceosomal complex"/>
    <property type="evidence" value="ECO:0007669"/>
    <property type="project" value="UniProtKB-KW"/>
</dbReference>
<dbReference type="GO" id="GO:0005737">
    <property type="term" value="C:cytoplasm"/>
    <property type="evidence" value="ECO:0007669"/>
    <property type="project" value="UniProtKB-SubCell"/>
</dbReference>
<accession>A0A9W8YTI3</accession>
<dbReference type="GO" id="GO:0006397">
    <property type="term" value="P:mRNA processing"/>
    <property type="evidence" value="ECO:0007669"/>
    <property type="project" value="UniProtKB-KW"/>
</dbReference>
<dbReference type="GO" id="GO:0031122">
    <property type="term" value="P:cytoplasmic microtubule organization"/>
    <property type="evidence" value="ECO:0007669"/>
    <property type="project" value="TreeGrafter"/>
</dbReference>
<reference evidence="10" key="1">
    <citation type="submission" date="2022-10" db="EMBL/GenBank/DDBJ databases">
        <title>Tapping the CABI collections for fungal endophytes: first genome assemblies for Collariella, Neodidymelliopsis, Ascochyta clinopodiicola, Didymella pomorum, Didymosphaeria variabile, Neocosmospora piperis and Neocucurbitaria cava.</title>
        <authorList>
            <person name="Hill R."/>
        </authorList>
    </citation>
    <scope>NUCLEOTIDE SEQUENCE</scope>
    <source>
        <strain evidence="10">IMI 355082</strain>
    </source>
</reference>
<dbReference type="EMBL" id="JAPEVB010000003">
    <property type="protein sequence ID" value="KAJ4392201.1"/>
    <property type="molecule type" value="Genomic_DNA"/>
</dbReference>
<protein>
    <recommendedName>
        <fullName evidence="3">Cysteine-rich PDZ-binding protein</fullName>
    </recommendedName>
    <alternativeName>
        <fullName evidence="8">Cysteine-rich interactor of PDZ three</fullName>
    </alternativeName>
</protein>
<evidence type="ECO:0000256" key="9">
    <source>
        <dbReference type="SAM" id="MobiDB-lite"/>
    </source>
</evidence>
<evidence type="ECO:0000313" key="10">
    <source>
        <dbReference type="EMBL" id="KAJ4392201.1"/>
    </source>
</evidence>
<comment type="caution">
    <text evidence="10">The sequence shown here is derived from an EMBL/GenBank/DDBJ whole genome shotgun (WGS) entry which is preliminary data.</text>
</comment>
<keyword evidence="7" id="KW-0508">mRNA splicing</keyword>
<evidence type="ECO:0000256" key="5">
    <source>
        <dbReference type="ARBA" id="ARBA00022664"/>
    </source>
</evidence>
<feature type="compositionally biased region" description="Polar residues" evidence="9">
    <location>
        <begin position="32"/>
        <end position="43"/>
    </location>
</feature>
<dbReference type="OrthoDB" id="147332at2759"/>
<dbReference type="AlphaFoldDB" id="A0A9W8YTI3"/>
<sequence length="116" mass="12251">MVCSKCQKLSKGTTLATPGVKKKTEMYHGSPAASSSKSVTQGQTGIGKSKLLSSNAKNPYAQYSSSCTKCKTKISQGHSYCNKCAYQTDLCAICGKPNKKTTGTAPKVTGQKFSLK</sequence>
<organism evidence="10 11">
    <name type="scientific">Gnomoniopsis smithogilvyi</name>
    <dbReference type="NCBI Taxonomy" id="1191159"/>
    <lineage>
        <taxon>Eukaryota</taxon>
        <taxon>Fungi</taxon>
        <taxon>Dikarya</taxon>
        <taxon>Ascomycota</taxon>
        <taxon>Pezizomycotina</taxon>
        <taxon>Sordariomycetes</taxon>
        <taxon>Sordariomycetidae</taxon>
        <taxon>Diaporthales</taxon>
        <taxon>Gnomoniaceae</taxon>
        <taxon>Gnomoniopsis</taxon>
    </lineage>
</organism>
<dbReference type="PANTHER" id="PTHR11805:SF1">
    <property type="entry name" value="CYSTEINE-RICH PDZ-BINDING PROTEIN"/>
    <property type="match status" value="1"/>
</dbReference>
<evidence type="ECO:0000256" key="1">
    <source>
        <dbReference type="ARBA" id="ARBA00004496"/>
    </source>
</evidence>
<evidence type="ECO:0000313" key="11">
    <source>
        <dbReference type="Proteomes" id="UP001140453"/>
    </source>
</evidence>
<keyword evidence="6" id="KW-0747">Spliceosome</keyword>
<evidence type="ECO:0000256" key="8">
    <source>
        <dbReference type="ARBA" id="ARBA00032518"/>
    </source>
</evidence>
<feature type="region of interest" description="Disordered" evidence="9">
    <location>
        <begin position="20"/>
        <end position="51"/>
    </location>
</feature>
<dbReference type="InterPro" id="IPR019367">
    <property type="entry name" value="PDZ-binding_CRIPT"/>
</dbReference>
<dbReference type="PANTHER" id="PTHR11805">
    <property type="entry name" value="CYSTEINE-RICH PDZ-BINDING PROTEIN"/>
    <property type="match status" value="1"/>
</dbReference>
<proteinExistence type="inferred from homology"/>
<gene>
    <name evidence="10" type="ORF">N0V93_005826</name>
</gene>